<gene>
    <name evidence="4" type="ORF">EBO34_17690</name>
</gene>
<dbReference type="OrthoDB" id="5292888at2"/>
<sequence>MITIRKAETSDAKGIARVHVDSWNETYKGIIPDEVLDGRTYERQEKMWKGALAAALEDRAIFVAETDGGEVVGFITGGPNREPDKFDGFDAELYAVYVLKNAQGQGVGRKLTNSLTSFLGEKGYDSIMVWVVKDNPAVRFYARIGGRPIGKRTETMGGKEIEEMALGWDISE</sequence>
<dbReference type="InterPro" id="IPR000182">
    <property type="entry name" value="GNAT_dom"/>
</dbReference>
<dbReference type="EMBL" id="RHIB01000003">
    <property type="protein sequence ID" value="RNA67022.1"/>
    <property type="molecule type" value="Genomic_DNA"/>
</dbReference>
<dbReference type="SUPFAM" id="SSF55729">
    <property type="entry name" value="Acyl-CoA N-acyltransferases (Nat)"/>
    <property type="match status" value="1"/>
</dbReference>
<dbReference type="InterPro" id="IPR016181">
    <property type="entry name" value="Acyl_CoA_acyltransferase"/>
</dbReference>
<proteinExistence type="predicted"/>
<dbReference type="PANTHER" id="PTHR43877">
    <property type="entry name" value="AMINOALKYLPHOSPHONATE N-ACETYLTRANSFERASE-RELATED-RELATED"/>
    <property type="match status" value="1"/>
</dbReference>
<comment type="caution">
    <text evidence="4">The sequence shown here is derived from an EMBL/GenBank/DDBJ whole genome shotgun (WGS) entry which is preliminary data.</text>
</comment>
<dbReference type="Proteomes" id="UP000278746">
    <property type="component" value="Unassembled WGS sequence"/>
</dbReference>
<reference evidence="4 5" key="1">
    <citation type="submission" date="2018-10" db="EMBL/GenBank/DDBJ databases">
        <title>Bacillus Keqinensis sp. nov., a moderately halophilic bacterium isolated from a saline-alkaline lake.</title>
        <authorList>
            <person name="Wang H."/>
        </authorList>
    </citation>
    <scope>NUCLEOTIDE SEQUENCE [LARGE SCALE GENOMIC DNA]</scope>
    <source>
        <strain evidence="4 5">KQ-3</strain>
    </source>
</reference>
<keyword evidence="5" id="KW-1185">Reference proteome</keyword>
<dbReference type="Pfam" id="PF00583">
    <property type="entry name" value="Acetyltransf_1"/>
    <property type="match status" value="1"/>
</dbReference>
<dbReference type="RefSeq" id="WP_122901046.1">
    <property type="nucleotide sequence ID" value="NZ_RHIB01000003.1"/>
</dbReference>
<dbReference type="Gene3D" id="3.40.630.30">
    <property type="match status" value="1"/>
</dbReference>
<evidence type="ECO:0000313" key="4">
    <source>
        <dbReference type="EMBL" id="RNA67022.1"/>
    </source>
</evidence>
<dbReference type="PROSITE" id="PS51186">
    <property type="entry name" value="GNAT"/>
    <property type="match status" value="1"/>
</dbReference>
<dbReference type="InterPro" id="IPR050832">
    <property type="entry name" value="Bact_Acetyltransf"/>
</dbReference>
<evidence type="ECO:0000256" key="2">
    <source>
        <dbReference type="ARBA" id="ARBA00023315"/>
    </source>
</evidence>
<dbReference type="GO" id="GO:0016747">
    <property type="term" value="F:acyltransferase activity, transferring groups other than amino-acyl groups"/>
    <property type="evidence" value="ECO:0007669"/>
    <property type="project" value="InterPro"/>
</dbReference>
<dbReference type="CDD" id="cd04301">
    <property type="entry name" value="NAT_SF"/>
    <property type="match status" value="1"/>
</dbReference>
<feature type="domain" description="N-acetyltransferase" evidence="3">
    <location>
        <begin position="2"/>
        <end position="169"/>
    </location>
</feature>
<evidence type="ECO:0000313" key="5">
    <source>
        <dbReference type="Proteomes" id="UP000278746"/>
    </source>
</evidence>
<evidence type="ECO:0000256" key="1">
    <source>
        <dbReference type="ARBA" id="ARBA00022679"/>
    </source>
</evidence>
<keyword evidence="1 4" id="KW-0808">Transferase</keyword>
<accession>A0A3M7TNJ1</accession>
<evidence type="ECO:0000259" key="3">
    <source>
        <dbReference type="PROSITE" id="PS51186"/>
    </source>
</evidence>
<keyword evidence="2" id="KW-0012">Acyltransferase</keyword>
<organism evidence="4 5">
    <name type="scientific">Alteribacter keqinensis</name>
    <dbReference type="NCBI Taxonomy" id="2483800"/>
    <lineage>
        <taxon>Bacteria</taxon>
        <taxon>Bacillati</taxon>
        <taxon>Bacillota</taxon>
        <taxon>Bacilli</taxon>
        <taxon>Bacillales</taxon>
        <taxon>Bacillaceae</taxon>
        <taxon>Alteribacter</taxon>
    </lineage>
</organism>
<name>A0A3M7TNJ1_9BACI</name>
<protein>
    <submittedName>
        <fullName evidence="4">GNAT family N-acetyltransferase</fullName>
    </submittedName>
</protein>
<dbReference type="AlphaFoldDB" id="A0A3M7TNJ1"/>